<dbReference type="InterPro" id="IPR001048">
    <property type="entry name" value="Asp/Glu/Uridylate_kinase"/>
</dbReference>
<feature type="binding site" evidence="8">
    <location>
        <position position="153"/>
    </location>
    <ligand>
        <name>substrate</name>
    </ligand>
</feature>
<dbReference type="EMBL" id="CP014671">
    <property type="protein sequence ID" value="ANX05608.1"/>
    <property type="molecule type" value="Genomic_DNA"/>
</dbReference>
<evidence type="ECO:0000256" key="2">
    <source>
        <dbReference type="ARBA" id="ARBA00022605"/>
    </source>
</evidence>
<dbReference type="InterPro" id="IPR001057">
    <property type="entry name" value="Glu/AcGlu_kinase"/>
</dbReference>
<comment type="function">
    <text evidence="8">Catalyzes the transfer of a phosphate group to glutamate to form L-glutamate 5-phosphate.</text>
</comment>
<organism evidence="10 11">
    <name type="scientific">Immundisolibacter cernigliae</name>
    <dbReference type="NCBI Taxonomy" id="1810504"/>
    <lineage>
        <taxon>Bacteria</taxon>
        <taxon>Pseudomonadati</taxon>
        <taxon>Pseudomonadota</taxon>
        <taxon>Gammaproteobacteria</taxon>
        <taxon>Immundisolibacterales</taxon>
        <taxon>Immundisolibacteraceae</taxon>
        <taxon>Immundisolibacter</taxon>
    </lineage>
</organism>
<dbReference type="InterPro" id="IPR005715">
    <property type="entry name" value="Glu_5kinase/COase_Synthase"/>
</dbReference>
<protein>
    <recommendedName>
        <fullName evidence="8">Glutamate 5-kinase</fullName>
        <ecNumber evidence="8">2.7.2.11</ecNumber>
    </recommendedName>
    <alternativeName>
        <fullName evidence="8">Gamma-glutamyl kinase</fullName>
        <shortName evidence="8">GK</shortName>
    </alternativeName>
</protein>
<keyword evidence="2 8" id="KW-0028">Amino-acid biosynthesis</keyword>
<evidence type="ECO:0000313" key="10">
    <source>
        <dbReference type="EMBL" id="ANX05608.1"/>
    </source>
</evidence>
<dbReference type="CDD" id="cd21157">
    <property type="entry name" value="PUA_G5K"/>
    <property type="match status" value="1"/>
</dbReference>
<keyword evidence="6 8" id="KW-0418">Kinase</keyword>
<evidence type="ECO:0000256" key="1">
    <source>
        <dbReference type="ARBA" id="ARBA00022490"/>
    </source>
</evidence>
<evidence type="ECO:0000256" key="3">
    <source>
        <dbReference type="ARBA" id="ARBA00022650"/>
    </source>
</evidence>
<dbReference type="Gene3D" id="3.40.1160.10">
    <property type="entry name" value="Acetylglutamate kinase-like"/>
    <property type="match status" value="2"/>
</dbReference>
<dbReference type="InterPro" id="IPR036393">
    <property type="entry name" value="AceGlu_kinase-like_sf"/>
</dbReference>
<feature type="binding site" evidence="8">
    <location>
        <begin position="173"/>
        <end position="174"/>
    </location>
    <ligand>
        <name>ATP</name>
        <dbReference type="ChEBI" id="CHEBI:30616"/>
    </ligand>
</feature>
<dbReference type="RefSeq" id="WP_068808242.1">
    <property type="nucleotide sequence ID" value="NZ_CP014671.1"/>
</dbReference>
<reference evidence="11" key="1">
    <citation type="submission" date="2016-03" db="EMBL/GenBank/DDBJ databases">
        <title>Complete genome sequence of Solimmundus cernigliae, representing a novel lineage of polycyclic aromatic hydrocarbon degraders within the Gammaproteobacteria.</title>
        <authorList>
            <person name="Singleton D.R."/>
            <person name="Dickey A.N."/>
            <person name="Scholl E.H."/>
            <person name="Wright F.A."/>
            <person name="Aitken M.D."/>
        </authorList>
    </citation>
    <scope>NUCLEOTIDE SEQUENCE [LARGE SCALE GENOMIC DNA]</scope>
    <source>
        <strain evidence="11">TR3.2</strain>
    </source>
</reference>
<dbReference type="GO" id="GO:0003723">
    <property type="term" value="F:RNA binding"/>
    <property type="evidence" value="ECO:0007669"/>
    <property type="project" value="InterPro"/>
</dbReference>
<keyword evidence="11" id="KW-1185">Reference proteome</keyword>
<dbReference type="InParanoid" id="A0A1B1YXX2"/>
<dbReference type="NCBIfam" id="TIGR01027">
    <property type="entry name" value="proB"/>
    <property type="match status" value="1"/>
</dbReference>
<comment type="caution">
    <text evidence="8">Lacks conserved residue(s) required for the propagation of feature annotation.</text>
</comment>
<proteinExistence type="inferred from homology"/>
<evidence type="ECO:0000256" key="6">
    <source>
        <dbReference type="ARBA" id="ARBA00022777"/>
    </source>
</evidence>
<name>A0A1B1YXX2_9GAMM</name>
<dbReference type="InterPro" id="IPR011529">
    <property type="entry name" value="Glu_5kinase"/>
</dbReference>
<dbReference type="Pfam" id="PF00696">
    <property type="entry name" value="AA_kinase"/>
    <property type="match status" value="1"/>
</dbReference>
<dbReference type="SUPFAM" id="SSF88697">
    <property type="entry name" value="PUA domain-like"/>
    <property type="match status" value="1"/>
</dbReference>
<dbReference type="FunFam" id="3.40.1160.10:FF:000018">
    <property type="entry name" value="Glutamate 5-kinase"/>
    <property type="match status" value="1"/>
</dbReference>
<evidence type="ECO:0000256" key="7">
    <source>
        <dbReference type="ARBA" id="ARBA00022840"/>
    </source>
</evidence>
<dbReference type="FunCoup" id="A0A1B1YXX2">
    <property type="interactions" value="409"/>
</dbReference>
<evidence type="ECO:0000259" key="9">
    <source>
        <dbReference type="SMART" id="SM00359"/>
    </source>
</evidence>
<dbReference type="HAMAP" id="MF_00456">
    <property type="entry name" value="ProB"/>
    <property type="match status" value="1"/>
</dbReference>
<keyword evidence="4 8" id="KW-0808">Transferase</keyword>
<comment type="subcellular location">
    <subcellularLocation>
        <location evidence="8">Cytoplasm</location>
    </subcellularLocation>
</comment>
<feature type="binding site" evidence="8">
    <location>
        <position position="54"/>
    </location>
    <ligand>
        <name>substrate</name>
    </ligand>
</feature>
<dbReference type="GO" id="GO:0005829">
    <property type="term" value="C:cytosol"/>
    <property type="evidence" value="ECO:0007669"/>
    <property type="project" value="TreeGrafter"/>
</dbReference>
<dbReference type="InterPro" id="IPR015947">
    <property type="entry name" value="PUA-like_sf"/>
</dbReference>
<dbReference type="Gene3D" id="2.30.130.10">
    <property type="entry name" value="PUA domain"/>
    <property type="match status" value="1"/>
</dbReference>
<comment type="pathway">
    <text evidence="8">Amino-acid biosynthesis; L-proline biosynthesis; L-glutamate 5-semialdehyde from L-glutamate: step 1/2.</text>
</comment>
<comment type="similarity">
    <text evidence="8">Belongs to the glutamate 5-kinase family.</text>
</comment>
<accession>A0A1B1YXX2</accession>
<feature type="binding site" evidence="8">
    <location>
        <position position="14"/>
    </location>
    <ligand>
        <name>ATP</name>
        <dbReference type="ChEBI" id="CHEBI:30616"/>
    </ligand>
</feature>
<evidence type="ECO:0000256" key="8">
    <source>
        <dbReference type="HAMAP-Rule" id="MF_00456"/>
    </source>
</evidence>
<dbReference type="AlphaFoldDB" id="A0A1B1YXX2"/>
<feature type="binding site" evidence="8">
    <location>
        <position position="141"/>
    </location>
    <ligand>
        <name>substrate</name>
    </ligand>
</feature>
<dbReference type="EC" id="2.7.2.11" evidence="8"/>
<dbReference type="Proteomes" id="UP000092952">
    <property type="component" value="Chromosome"/>
</dbReference>
<evidence type="ECO:0000256" key="5">
    <source>
        <dbReference type="ARBA" id="ARBA00022741"/>
    </source>
</evidence>
<dbReference type="InterPro" id="IPR041739">
    <property type="entry name" value="G5K_ProB"/>
</dbReference>
<dbReference type="InterPro" id="IPR036974">
    <property type="entry name" value="PUA_sf"/>
</dbReference>
<dbReference type="PIRSF" id="PIRSF000729">
    <property type="entry name" value="GK"/>
    <property type="match status" value="1"/>
</dbReference>
<dbReference type="UniPathway" id="UPA00098">
    <property type="reaction ID" value="UER00359"/>
</dbReference>
<evidence type="ECO:0000313" key="11">
    <source>
        <dbReference type="Proteomes" id="UP000092952"/>
    </source>
</evidence>
<comment type="catalytic activity">
    <reaction evidence="8">
        <text>L-glutamate + ATP = L-glutamyl 5-phosphate + ADP</text>
        <dbReference type="Rhea" id="RHEA:14877"/>
        <dbReference type="ChEBI" id="CHEBI:29985"/>
        <dbReference type="ChEBI" id="CHEBI:30616"/>
        <dbReference type="ChEBI" id="CHEBI:58274"/>
        <dbReference type="ChEBI" id="CHEBI:456216"/>
        <dbReference type="EC" id="2.7.2.11"/>
    </reaction>
</comment>
<dbReference type="CDD" id="cd04242">
    <property type="entry name" value="AAK_G5K_ProB"/>
    <property type="match status" value="1"/>
</dbReference>
<keyword evidence="7 8" id="KW-0067">ATP-binding</keyword>
<dbReference type="PROSITE" id="PS50890">
    <property type="entry name" value="PUA"/>
    <property type="match status" value="1"/>
</dbReference>
<dbReference type="GO" id="GO:0055129">
    <property type="term" value="P:L-proline biosynthetic process"/>
    <property type="evidence" value="ECO:0007669"/>
    <property type="project" value="UniProtKB-UniRule"/>
</dbReference>
<keyword evidence="5 8" id="KW-0547">Nucleotide-binding</keyword>
<sequence>MRAAHAGAGRWVVKIGSALLTACGAGLDMAAINAWVAQLVRLRAQGRQVVVVSSGAVAEGMRRLGWERRPDAIHDLQAAAAVGQMGLVQAWESCFQTHGVHTAQVLLTHDDLADRRRYLNARSTLRTLLDLGVVPIVNENDTVAFDELRFGDNDTLGGLVANLVEAKLLVLLTDRDAMYDADPAQNPAAQRLATAHTADPALDAMAGPSGGPLGRGGMQTKLRAARLAARSGAATWIVGGAIENVLTELAEGADIGTLLLPEQEPLQARKLWLAGNLRVRGRLHIDAGAERVLRQAGRSLLAVGVTAVEGDFRRGDLVACVTADGREVARGLCNYGAEEARQIKGLPSSRFAEVLGYVDEPELVHRDNLVLT</sequence>
<dbReference type="InterPro" id="IPR019797">
    <property type="entry name" value="Glutamate_5-kinase_CS"/>
</dbReference>
<keyword evidence="1 8" id="KW-0963">Cytoplasm</keyword>
<dbReference type="GO" id="GO:0005524">
    <property type="term" value="F:ATP binding"/>
    <property type="evidence" value="ECO:0007669"/>
    <property type="project" value="UniProtKB-KW"/>
</dbReference>
<evidence type="ECO:0000256" key="4">
    <source>
        <dbReference type="ARBA" id="ARBA00022679"/>
    </source>
</evidence>
<gene>
    <name evidence="8" type="primary">proB</name>
    <name evidence="10" type="ORF">PG2T_10900</name>
</gene>
<dbReference type="SMART" id="SM00359">
    <property type="entry name" value="PUA"/>
    <property type="match status" value="1"/>
</dbReference>
<dbReference type="Pfam" id="PF01472">
    <property type="entry name" value="PUA"/>
    <property type="match status" value="1"/>
</dbReference>
<keyword evidence="3 8" id="KW-0641">Proline biosynthesis</keyword>
<dbReference type="InterPro" id="IPR002478">
    <property type="entry name" value="PUA"/>
</dbReference>
<dbReference type="PROSITE" id="PS00902">
    <property type="entry name" value="GLUTAMATE_5_KINASE"/>
    <property type="match status" value="1"/>
</dbReference>
<dbReference type="PANTHER" id="PTHR43654">
    <property type="entry name" value="GLUTAMATE 5-KINASE"/>
    <property type="match status" value="1"/>
</dbReference>
<dbReference type="FunFam" id="2.30.130.10:FF:000007">
    <property type="entry name" value="Glutamate 5-kinase"/>
    <property type="match status" value="1"/>
</dbReference>
<dbReference type="KEGG" id="gbi:PG2T_10900"/>
<feature type="domain" description="PUA" evidence="9">
    <location>
        <begin position="281"/>
        <end position="360"/>
    </location>
</feature>
<dbReference type="PRINTS" id="PR00474">
    <property type="entry name" value="GLU5KINASE"/>
</dbReference>
<dbReference type="PANTHER" id="PTHR43654:SF1">
    <property type="entry name" value="ISOPENTENYL PHOSPHATE KINASE"/>
    <property type="match status" value="1"/>
</dbReference>
<dbReference type="GO" id="GO:0004349">
    <property type="term" value="F:glutamate 5-kinase activity"/>
    <property type="evidence" value="ECO:0007669"/>
    <property type="project" value="UniProtKB-UniRule"/>
</dbReference>
<dbReference type="STRING" id="1810504.PG2T_10900"/>
<dbReference type="SUPFAM" id="SSF53633">
    <property type="entry name" value="Carbamate kinase-like"/>
    <property type="match status" value="1"/>
</dbReference>